<dbReference type="CDD" id="cd02662">
    <property type="entry name" value="Peptidase_C19F"/>
    <property type="match status" value="1"/>
</dbReference>
<evidence type="ECO:0000256" key="4">
    <source>
        <dbReference type="ARBA" id="ARBA00022670"/>
    </source>
</evidence>
<name>A0A0G4KJ42_VERLO</name>
<dbReference type="Proteomes" id="UP000045706">
    <property type="component" value="Unassembled WGS sequence"/>
</dbReference>
<dbReference type="InterPro" id="IPR018200">
    <property type="entry name" value="USP_CS"/>
</dbReference>
<dbReference type="AlphaFoldDB" id="A0A0G4KJ42"/>
<feature type="compositionally biased region" description="Polar residues" evidence="8">
    <location>
        <begin position="370"/>
        <end position="380"/>
    </location>
</feature>
<gene>
    <name evidence="10" type="ORF">BN1723_008850</name>
</gene>
<feature type="compositionally biased region" description="Low complexity" evidence="8">
    <location>
        <begin position="1067"/>
        <end position="1080"/>
    </location>
</feature>
<evidence type="ECO:0000256" key="2">
    <source>
        <dbReference type="ARBA" id="ARBA00009085"/>
    </source>
</evidence>
<feature type="region of interest" description="Disordered" evidence="8">
    <location>
        <begin position="358"/>
        <end position="380"/>
    </location>
</feature>
<evidence type="ECO:0000256" key="5">
    <source>
        <dbReference type="ARBA" id="ARBA00022786"/>
    </source>
</evidence>
<feature type="region of interest" description="Disordered" evidence="8">
    <location>
        <begin position="1028"/>
        <end position="1108"/>
    </location>
</feature>
<feature type="domain" description="USP" evidence="9">
    <location>
        <begin position="240"/>
        <end position="740"/>
    </location>
</feature>
<keyword evidence="6" id="KW-0378">Hydrolase</keyword>
<protein>
    <recommendedName>
        <fullName evidence="3">ubiquitinyl hydrolase 1</fullName>
        <ecNumber evidence="3">3.4.19.12</ecNumber>
    </recommendedName>
</protein>
<dbReference type="GO" id="GO:0005634">
    <property type="term" value="C:nucleus"/>
    <property type="evidence" value="ECO:0007669"/>
    <property type="project" value="TreeGrafter"/>
</dbReference>
<dbReference type="EC" id="3.4.19.12" evidence="3"/>
<feature type="region of interest" description="Disordered" evidence="8">
    <location>
        <begin position="863"/>
        <end position="884"/>
    </location>
</feature>
<evidence type="ECO:0000256" key="7">
    <source>
        <dbReference type="ARBA" id="ARBA00022807"/>
    </source>
</evidence>
<dbReference type="Pfam" id="PF00443">
    <property type="entry name" value="UCH"/>
    <property type="match status" value="2"/>
</dbReference>
<proteinExistence type="inferred from homology"/>
<feature type="domain" description="USP" evidence="9">
    <location>
        <begin position="739"/>
        <end position="1017"/>
    </location>
</feature>
<dbReference type="GO" id="GO:0006508">
    <property type="term" value="P:proteolysis"/>
    <property type="evidence" value="ECO:0007669"/>
    <property type="project" value="UniProtKB-KW"/>
</dbReference>
<dbReference type="PROSITE" id="PS50235">
    <property type="entry name" value="USP_3"/>
    <property type="match status" value="2"/>
</dbReference>
<dbReference type="Gene3D" id="3.90.70.10">
    <property type="entry name" value="Cysteine proteinases"/>
    <property type="match status" value="2"/>
</dbReference>
<evidence type="ECO:0000313" key="10">
    <source>
        <dbReference type="EMBL" id="CRK04224.1"/>
    </source>
</evidence>
<comment type="catalytic activity">
    <reaction evidence="1">
        <text>Thiol-dependent hydrolysis of ester, thioester, amide, peptide and isopeptide bonds formed by the C-terminal Gly of ubiquitin (a 76-residue protein attached to proteins as an intracellular targeting signal).</text>
        <dbReference type="EC" id="3.4.19.12"/>
    </reaction>
</comment>
<dbReference type="PROSITE" id="PS00973">
    <property type="entry name" value="USP_2"/>
    <property type="match status" value="2"/>
</dbReference>
<evidence type="ECO:0000313" key="11">
    <source>
        <dbReference type="Proteomes" id="UP000045706"/>
    </source>
</evidence>
<evidence type="ECO:0000256" key="8">
    <source>
        <dbReference type="SAM" id="MobiDB-lite"/>
    </source>
</evidence>
<accession>A0A0G4KJ42</accession>
<evidence type="ECO:0000259" key="9">
    <source>
        <dbReference type="PROSITE" id="PS50235"/>
    </source>
</evidence>
<dbReference type="GO" id="GO:0004843">
    <property type="term" value="F:cysteine-type deubiquitinase activity"/>
    <property type="evidence" value="ECO:0007669"/>
    <property type="project" value="UniProtKB-EC"/>
</dbReference>
<keyword evidence="7" id="KW-0788">Thiol protease</keyword>
<dbReference type="InterPro" id="IPR050164">
    <property type="entry name" value="Peptidase_C19"/>
</dbReference>
<comment type="similarity">
    <text evidence="2">Belongs to the peptidase C19 family.</text>
</comment>
<evidence type="ECO:0000256" key="6">
    <source>
        <dbReference type="ARBA" id="ARBA00022801"/>
    </source>
</evidence>
<keyword evidence="4" id="KW-0645">Protease</keyword>
<organism evidence="10 11">
    <name type="scientific">Verticillium longisporum</name>
    <name type="common">Verticillium dahliae var. longisporum</name>
    <dbReference type="NCBI Taxonomy" id="100787"/>
    <lineage>
        <taxon>Eukaryota</taxon>
        <taxon>Fungi</taxon>
        <taxon>Dikarya</taxon>
        <taxon>Ascomycota</taxon>
        <taxon>Pezizomycotina</taxon>
        <taxon>Sordariomycetes</taxon>
        <taxon>Hypocreomycetidae</taxon>
        <taxon>Glomerellales</taxon>
        <taxon>Plectosphaerellaceae</taxon>
        <taxon>Verticillium</taxon>
    </lineage>
</organism>
<feature type="compositionally biased region" description="Low complexity" evidence="8">
    <location>
        <begin position="358"/>
        <end position="369"/>
    </location>
</feature>
<feature type="compositionally biased region" description="Acidic residues" evidence="8">
    <location>
        <begin position="1029"/>
        <end position="1044"/>
    </location>
</feature>
<dbReference type="InterPro" id="IPR001394">
    <property type="entry name" value="Peptidase_C19_UCH"/>
</dbReference>
<dbReference type="PANTHER" id="PTHR24006:SF888">
    <property type="entry name" value="UBIQUITIN CARBOXYL-TERMINAL HYDROLASE 30"/>
    <property type="match status" value="1"/>
</dbReference>
<dbReference type="GO" id="GO:0016579">
    <property type="term" value="P:protein deubiquitination"/>
    <property type="evidence" value="ECO:0007669"/>
    <property type="project" value="InterPro"/>
</dbReference>
<sequence length="1108" mass="120466">SAAKDDRLPLLPSTACVPVLALRNYISASQHPLQLRPTPRLVRNRYRLVPVSAWNFMSFSLAAKRRQNNDALAPLCIPFATGFHVSHHHQTPPSMNSQRSQSSYLYKNPDALRSPYTLDTIRDRIYEPTFLISLAALFVTTVLLTTSLRGGALWDALAHVLPYRLLYVLENWLRPPLAPRPMLQGPARTHAVKSDMMQKILGMDRPGGGIMNTVSQAGQRGLTSMSGAMMAFKGDSESPPGLGNLDNSCYQNSILQGLASLKPLPRYLSEQLRDADLDRRRYDATVTLRGLIADLNSVENNGRTLWTPSSLKNMSTWQQQDAQEYFSKLLDEIDKEIAKAGMRKNSLPSLDTSATAAAAPTAASAPDDTNVSQHSDDSGYQSVSTLSRATSAVKLARNPLEGLVAQRVACVQCGHSDGLAMIPFNCLTLSLGLNSAEHDLYELLDAYANIESIEGVECGKCTLLKVRKLLNILIERNPGTGSEMPRSRLAAVEEAFENDDFEDKTITEKCKVSASHKVTSTKTKQTVIARPPQSLAIHMNRSAFDENTGHMWKNGAAVRFPPTLDLGPWCLGSAGTYARVTPDEEASTSGGSGGGLPNVKPARPDEEEWLLNPRSSMVAGDKGQSKITGPLYELQAVVTHFGRHENGHYICYRKFPRSSPPAGVAPTKDMDADELQETAGGGGIELKPIAVEQAVNQEAAQQEEEVEMDWWRLSDETVRKVDEDHVLSQGGVFMLFYDCVDCTLLKVRKLLNILIERNPGTGSEMPRSRLAAVEEAFENDDFEDKTITEKCKVSASHKVTSTKTKQTVIARPPQSLAIHMNRSAFDENTGHMWKNGADVRFPPTLDLGPWCLGSAGTYARVTPNEEPGTSGAGGRGLPQVKPARPDEEEWLLNPRSSMVAGDKGQSKMTGPLYELQAVITHFGRHENGHYICYRKFPRSSPPTQVAPTKHMDADGGMELKPTAIEQAGTQEAEAEAAAQDEEVEMDWWRLSDETVRKVDEDHVLSQGGVFMLFYDCVDARSVLTSQADAEADAEADGPQAEDESTALADRAVPAAKALEQAAPFKTGGAAEGPEGEPSAADLPRGGATDASPDAPAALSVGGSGQCQP</sequence>
<dbReference type="GO" id="GO:0005829">
    <property type="term" value="C:cytosol"/>
    <property type="evidence" value="ECO:0007669"/>
    <property type="project" value="TreeGrafter"/>
</dbReference>
<evidence type="ECO:0000256" key="1">
    <source>
        <dbReference type="ARBA" id="ARBA00000707"/>
    </source>
</evidence>
<dbReference type="SUPFAM" id="SSF54001">
    <property type="entry name" value="Cysteine proteinases"/>
    <property type="match status" value="2"/>
</dbReference>
<feature type="non-terminal residue" evidence="10">
    <location>
        <position position="1"/>
    </location>
</feature>
<reference evidence="11" key="1">
    <citation type="submission" date="2015-05" db="EMBL/GenBank/DDBJ databases">
        <authorList>
            <person name="Fogelqvist Johan"/>
        </authorList>
    </citation>
    <scope>NUCLEOTIDE SEQUENCE [LARGE SCALE GENOMIC DNA]</scope>
</reference>
<dbReference type="EMBL" id="CVQI01001002">
    <property type="protein sequence ID" value="CRK04224.1"/>
    <property type="molecule type" value="Genomic_DNA"/>
</dbReference>
<evidence type="ECO:0000256" key="3">
    <source>
        <dbReference type="ARBA" id="ARBA00012759"/>
    </source>
</evidence>
<feature type="region of interest" description="Disordered" evidence="8">
    <location>
        <begin position="581"/>
        <end position="603"/>
    </location>
</feature>
<dbReference type="InterPro" id="IPR038765">
    <property type="entry name" value="Papain-like_cys_pep_sf"/>
</dbReference>
<dbReference type="PANTHER" id="PTHR24006">
    <property type="entry name" value="UBIQUITIN CARBOXYL-TERMINAL HYDROLASE"/>
    <property type="match status" value="1"/>
</dbReference>
<keyword evidence="5" id="KW-0833">Ubl conjugation pathway</keyword>
<dbReference type="InterPro" id="IPR028889">
    <property type="entry name" value="USP"/>
</dbReference>